<comment type="catalytic activity">
    <reaction evidence="1">
        <text>aldehydo-D-ribose 5-phosphate = D-ribulose 5-phosphate</text>
        <dbReference type="Rhea" id="RHEA:14657"/>
        <dbReference type="ChEBI" id="CHEBI:58121"/>
        <dbReference type="ChEBI" id="CHEBI:58273"/>
        <dbReference type="EC" id="5.3.1.6"/>
    </reaction>
</comment>
<dbReference type="SUPFAM" id="SSF100950">
    <property type="entry name" value="NagB/RpiA/CoA transferase-like"/>
    <property type="match status" value="1"/>
</dbReference>
<accession>A0AAW1XKJ3</accession>
<dbReference type="InterPro" id="IPR004788">
    <property type="entry name" value="Ribose5P_isomerase_type_A"/>
</dbReference>
<dbReference type="PANTHER" id="PTHR43748:SF1">
    <property type="entry name" value="RIBOSE-5-PHOSPHATE ISOMERASE 4, CHLOROPLASTIC-RELATED"/>
    <property type="match status" value="1"/>
</dbReference>
<sequence>MALAMAAIAIASPNPMHSSVTLSNARERRGCCTRRRRRRRRTPSLKITGSSLADGSALFQAAHYTVDTYIKSGMVIGLGSGIASGMAMQYIGLQLGAGALKDIVGIPTSITCASEAAKAGIPLGHYEDNSQIDFAFDDADIIEEKTLISVIGRTRSQGEESIIQEKSILNAADKLVFMVRENQYKYGLDGSIPVLVNPLNWMATAEEIDDLFLGDAEVWRRPSVGLAGPHGGQFPLVTREGHNVIDVIFTSPILSLAEVSMSLDNIDGVVEHGIISKFPCTAVIASESGLSVVDNLPKNAVKEP</sequence>
<dbReference type="PANTHER" id="PTHR43748">
    <property type="entry name" value="RIBOSE-5-PHOSPHATE ISOMERASE 3, CHLOROPLASTIC-RELATED"/>
    <property type="match status" value="1"/>
</dbReference>
<dbReference type="Gene3D" id="3.40.50.1360">
    <property type="match status" value="1"/>
</dbReference>
<comment type="caution">
    <text evidence="7">The sequence shown here is derived from an EMBL/GenBank/DDBJ whole genome shotgun (WGS) entry which is preliminary data.</text>
</comment>
<evidence type="ECO:0000256" key="1">
    <source>
        <dbReference type="ARBA" id="ARBA00001713"/>
    </source>
</evidence>
<dbReference type="AlphaFoldDB" id="A0AAW1XKJ3"/>
<dbReference type="InterPro" id="IPR037171">
    <property type="entry name" value="NagB/RpiA_transferase-like"/>
</dbReference>
<keyword evidence="8" id="KW-1185">Reference proteome</keyword>
<feature type="compositionally biased region" description="Basic residues" evidence="6">
    <location>
        <begin position="31"/>
        <end position="42"/>
    </location>
</feature>
<reference evidence="7 8" key="1">
    <citation type="journal article" date="2023" name="G3 (Bethesda)">
        <title>A chromosome-length genome assembly and annotation of blackberry (Rubus argutus, cv. 'Hillquist').</title>
        <authorList>
            <person name="Bruna T."/>
            <person name="Aryal R."/>
            <person name="Dudchenko O."/>
            <person name="Sargent D.J."/>
            <person name="Mead D."/>
            <person name="Buti M."/>
            <person name="Cavallini A."/>
            <person name="Hytonen T."/>
            <person name="Andres J."/>
            <person name="Pham M."/>
            <person name="Weisz D."/>
            <person name="Mascagni F."/>
            <person name="Usai G."/>
            <person name="Natali L."/>
            <person name="Bassil N."/>
            <person name="Fernandez G.E."/>
            <person name="Lomsadze A."/>
            <person name="Armour M."/>
            <person name="Olukolu B."/>
            <person name="Poorten T."/>
            <person name="Britton C."/>
            <person name="Davik J."/>
            <person name="Ashrafi H."/>
            <person name="Aiden E.L."/>
            <person name="Borodovsky M."/>
            <person name="Worthington M."/>
        </authorList>
    </citation>
    <scope>NUCLEOTIDE SEQUENCE [LARGE SCALE GENOMIC DNA]</scope>
    <source>
        <strain evidence="7">PI 553951</strain>
    </source>
</reference>
<keyword evidence="5" id="KW-0413">Isomerase</keyword>
<evidence type="ECO:0000313" key="8">
    <source>
        <dbReference type="Proteomes" id="UP001457282"/>
    </source>
</evidence>
<dbReference type="Proteomes" id="UP001457282">
    <property type="component" value="Unassembled WGS sequence"/>
</dbReference>
<name>A0AAW1XKJ3_RUBAR</name>
<comment type="similarity">
    <text evidence="3">Belongs to the ribose 5-phosphate isomerase family.</text>
</comment>
<proteinExistence type="inferred from homology"/>
<evidence type="ECO:0000313" key="7">
    <source>
        <dbReference type="EMBL" id="KAK9937042.1"/>
    </source>
</evidence>
<organism evidence="7 8">
    <name type="scientific">Rubus argutus</name>
    <name type="common">Southern blackberry</name>
    <dbReference type="NCBI Taxonomy" id="59490"/>
    <lineage>
        <taxon>Eukaryota</taxon>
        <taxon>Viridiplantae</taxon>
        <taxon>Streptophyta</taxon>
        <taxon>Embryophyta</taxon>
        <taxon>Tracheophyta</taxon>
        <taxon>Spermatophyta</taxon>
        <taxon>Magnoliopsida</taxon>
        <taxon>eudicotyledons</taxon>
        <taxon>Gunneridae</taxon>
        <taxon>Pentapetalae</taxon>
        <taxon>rosids</taxon>
        <taxon>fabids</taxon>
        <taxon>Rosales</taxon>
        <taxon>Rosaceae</taxon>
        <taxon>Rosoideae</taxon>
        <taxon>Rosoideae incertae sedis</taxon>
        <taxon>Rubus</taxon>
    </lineage>
</organism>
<dbReference type="InterPro" id="IPR050262">
    <property type="entry name" value="Ribose-5P_isomerase"/>
</dbReference>
<dbReference type="SUPFAM" id="SSF75445">
    <property type="entry name" value="D-ribose-5-phosphate isomerase (RpiA), lid domain"/>
    <property type="match status" value="1"/>
</dbReference>
<evidence type="ECO:0000256" key="5">
    <source>
        <dbReference type="ARBA" id="ARBA00023235"/>
    </source>
</evidence>
<dbReference type="EC" id="5.3.1.6" evidence="4"/>
<dbReference type="GO" id="GO:0004751">
    <property type="term" value="F:ribose-5-phosphate isomerase activity"/>
    <property type="evidence" value="ECO:0007669"/>
    <property type="project" value="UniProtKB-EC"/>
</dbReference>
<feature type="region of interest" description="Disordered" evidence="6">
    <location>
        <begin position="19"/>
        <end position="42"/>
    </location>
</feature>
<dbReference type="EMBL" id="JBEDUW010000003">
    <property type="protein sequence ID" value="KAK9937042.1"/>
    <property type="molecule type" value="Genomic_DNA"/>
</dbReference>
<dbReference type="Gene3D" id="3.30.70.260">
    <property type="match status" value="1"/>
</dbReference>
<evidence type="ECO:0000256" key="2">
    <source>
        <dbReference type="ARBA" id="ARBA00004988"/>
    </source>
</evidence>
<evidence type="ECO:0000256" key="3">
    <source>
        <dbReference type="ARBA" id="ARBA00008088"/>
    </source>
</evidence>
<dbReference type="Pfam" id="PF06026">
    <property type="entry name" value="Rib_5-P_isom_A"/>
    <property type="match status" value="1"/>
</dbReference>
<evidence type="ECO:0000256" key="6">
    <source>
        <dbReference type="SAM" id="MobiDB-lite"/>
    </source>
</evidence>
<gene>
    <name evidence="7" type="ORF">M0R45_013859</name>
</gene>
<comment type="pathway">
    <text evidence="2">Carbohydrate degradation; pentose phosphate pathway; D-ribose 5-phosphate from D-ribulose 5-phosphate (non-oxidative stage): step 1/1.</text>
</comment>
<evidence type="ECO:0000256" key="4">
    <source>
        <dbReference type="ARBA" id="ARBA00011959"/>
    </source>
</evidence>
<dbReference type="GO" id="GO:0009052">
    <property type="term" value="P:pentose-phosphate shunt, non-oxidative branch"/>
    <property type="evidence" value="ECO:0007669"/>
    <property type="project" value="InterPro"/>
</dbReference>
<protein>
    <recommendedName>
        <fullName evidence="4">ribose-5-phosphate isomerase</fullName>
        <ecNumber evidence="4">5.3.1.6</ecNumber>
    </recommendedName>
</protein>